<dbReference type="AlphaFoldDB" id="A0A848B3H5"/>
<dbReference type="EMBL" id="JABAFA010000001">
    <property type="protein sequence ID" value="NMD98036.1"/>
    <property type="molecule type" value="Genomic_DNA"/>
</dbReference>
<comment type="caution">
    <text evidence="1">The sequence shown here is derived from an EMBL/GenBank/DDBJ whole genome shotgun (WGS) entry which is preliminary data.</text>
</comment>
<dbReference type="RefSeq" id="WP_019542159.1">
    <property type="nucleotide sequence ID" value="NZ_JABAFA010000001.1"/>
</dbReference>
<organism evidence="1 2">
    <name type="scientific">Selenomonas bovis</name>
    <dbReference type="NCBI Taxonomy" id="416586"/>
    <lineage>
        <taxon>Bacteria</taxon>
        <taxon>Bacillati</taxon>
        <taxon>Bacillota</taxon>
        <taxon>Negativicutes</taxon>
        <taxon>Selenomonadales</taxon>
        <taxon>Selenomonadaceae</taxon>
        <taxon>Selenomonas</taxon>
    </lineage>
</organism>
<evidence type="ECO:0000313" key="1">
    <source>
        <dbReference type="EMBL" id="NMD98036.1"/>
    </source>
</evidence>
<accession>A0A848B3H5</accession>
<evidence type="ECO:0000313" key="2">
    <source>
        <dbReference type="Proteomes" id="UP000543804"/>
    </source>
</evidence>
<sequence length="79" mass="9348">MMDDTTREMLAHYNARSYAKPRSMPEVTARYNLKRQQYQDLRKMDAPNHEQLSMLYAEAKVLGWVLGKEEKTVIRELNS</sequence>
<gene>
    <name evidence="1" type="ORF">HF878_00855</name>
</gene>
<reference evidence="1 2" key="1">
    <citation type="submission" date="2020-04" db="EMBL/GenBank/DDBJ databases">
        <authorList>
            <person name="Hitch T.C.A."/>
            <person name="Wylensek D."/>
            <person name="Clavel T."/>
        </authorList>
    </citation>
    <scope>NUCLEOTIDE SEQUENCE [LARGE SCALE GENOMIC DNA]</scope>
    <source>
        <strain evidence="1 2">PG-130-P53-12</strain>
    </source>
</reference>
<dbReference type="Proteomes" id="UP000543804">
    <property type="component" value="Unassembled WGS sequence"/>
</dbReference>
<proteinExistence type="predicted"/>
<name>A0A848B3H5_9FIRM</name>
<protein>
    <submittedName>
        <fullName evidence="1">Uncharacterized protein</fullName>
    </submittedName>
</protein>
<keyword evidence="2" id="KW-1185">Reference proteome</keyword>